<dbReference type="PANTHER" id="PTHR48081">
    <property type="entry name" value="AB HYDROLASE SUPERFAMILY PROTEIN C4A8.06C"/>
    <property type="match status" value="1"/>
</dbReference>
<proteinExistence type="predicted"/>
<feature type="domain" description="Alpha/beta hydrolase fold-3" evidence="2">
    <location>
        <begin position="1"/>
        <end position="107"/>
    </location>
</feature>
<dbReference type="SUPFAM" id="SSF53474">
    <property type="entry name" value="alpha/beta-Hydrolases"/>
    <property type="match status" value="1"/>
</dbReference>
<name>A0ABM1JUT8_GEKJA</name>
<dbReference type="Pfam" id="PF07859">
    <property type="entry name" value="Abhydrolase_3"/>
    <property type="match status" value="2"/>
</dbReference>
<evidence type="ECO:0000256" key="1">
    <source>
        <dbReference type="ARBA" id="ARBA00022801"/>
    </source>
</evidence>
<dbReference type="Proteomes" id="UP000694871">
    <property type="component" value="Unplaced"/>
</dbReference>
<evidence type="ECO:0000313" key="3">
    <source>
        <dbReference type="Proteomes" id="UP000694871"/>
    </source>
</evidence>
<sequence length="257" mass="29348">YRRAPESPYPSQFNECHDAAVHFMKNAENYGVDPAHIIICGDSCGGTITAYLCQELKSRTDLPRVRAQVLLYPFLQGLDATLPSYQQNRLFPLPTLIDWARFAAYYMGTPSTLAEMAIAGNLIPEDIQRKYRKWVHPDHVPYNFRIRNRNPAPPASSKDNLLNLINEGLDRKLSPLLADDSFLKELPETFIFTCEYDVMRDDGLLYKKRLEENGVQVSWYHLEDGFHAVPVLLNHWLITFPCAKTGVDAVVDYIKGL</sequence>
<dbReference type="InterPro" id="IPR050300">
    <property type="entry name" value="GDXG_lipolytic_enzyme"/>
</dbReference>
<reference evidence="4" key="1">
    <citation type="submission" date="2025-08" db="UniProtKB">
        <authorList>
            <consortium name="RefSeq"/>
        </authorList>
    </citation>
    <scope>IDENTIFICATION</scope>
</reference>
<protein>
    <submittedName>
        <fullName evidence="4">Arylacetamide deacetylase-like 4</fullName>
    </submittedName>
</protein>
<keyword evidence="3" id="KW-1185">Reference proteome</keyword>
<accession>A0ABM1JUT8</accession>
<dbReference type="InterPro" id="IPR029058">
    <property type="entry name" value="AB_hydrolase_fold"/>
</dbReference>
<dbReference type="GeneID" id="107109165"/>
<evidence type="ECO:0000313" key="4">
    <source>
        <dbReference type="RefSeq" id="XP_015265225.1"/>
    </source>
</evidence>
<feature type="domain" description="Alpha/beta hydrolase fold-3" evidence="2">
    <location>
        <begin position="170"/>
        <end position="229"/>
    </location>
</feature>
<dbReference type="PANTHER" id="PTHR48081:SF32">
    <property type="entry name" value="ALPHA_BETA HYDROLASE FOLD-3 DOMAIN-CONTAINING PROTEIN"/>
    <property type="match status" value="1"/>
</dbReference>
<organism evidence="3 4">
    <name type="scientific">Gekko japonicus</name>
    <name type="common">Schlegel's Japanese gecko</name>
    <dbReference type="NCBI Taxonomy" id="146911"/>
    <lineage>
        <taxon>Eukaryota</taxon>
        <taxon>Metazoa</taxon>
        <taxon>Chordata</taxon>
        <taxon>Craniata</taxon>
        <taxon>Vertebrata</taxon>
        <taxon>Euteleostomi</taxon>
        <taxon>Lepidosauria</taxon>
        <taxon>Squamata</taxon>
        <taxon>Bifurcata</taxon>
        <taxon>Gekkota</taxon>
        <taxon>Gekkonidae</taxon>
        <taxon>Gekkoninae</taxon>
        <taxon>Gekko</taxon>
    </lineage>
</organism>
<dbReference type="RefSeq" id="XP_015265225.1">
    <property type="nucleotide sequence ID" value="XM_015409739.1"/>
</dbReference>
<feature type="non-terminal residue" evidence="4">
    <location>
        <position position="1"/>
    </location>
</feature>
<gene>
    <name evidence="4" type="primary">LOC107109165</name>
</gene>
<dbReference type="InterPro" id="IPR013094">
    <property type="entry name" value="AB_hydrolase_3"/>
</dbReference>
<dbReference type="Gene3D" id="3.40.50.1820">
    <property type="entry name" value="alpha/beta hydrolase"/>
    <property type="match status" value="1"/>
</dbReference>
<evidence type="ECO:0000259" key="2">
    <source>
        <dbReference type="Pfam" id="PF07859"/>
    </source>
</evidence>
<keyword evidence="1" id="KW-0378">Hydrolase</keyword>